<dbReference type="Proteomes" id="UP000683000">
    <property type="component" value="Unassembled WGS sequence"/>
</dbReference>
<accession>A0A8I2YPL6</accession>
<name>A0A8I2YPL6_9AGAM</name>
<dbReference type="AlphaFoldDB" id="A0A8I2YPL6"/>
<gene>
    <name evidence="1" type="ORF">JVT61DRAFT_3440</name>
</gene>
<reference evidence="1" key="1">
    <citation type="submission" date="2021-03" db="EMBL/GenBank/DDBJ databases">
        <title>Evolutionary innovations through gain and loss of genes in the ectomycorrhizal Boletales.</title>
        <authorList>
            <person name="Wu G."/>
            <person name="Miyauchi S."/>
            <person name="Morin E."/>
            <person name="Yang Z.-L."/>
            <person name="Xu J."/>
            <person name="Martin F.M."/>
        </authorList>
    </citation>
    <scope>NUCLEOTIDE SEQUENCE</scope>
    <source>
        <strain evidence="1">BR01</strain>
    </source>
</reference>
<evidence type="ECO:0000313" key="1">
    <source>
        <dbReference type="EMBL" id="KAG6375227.1"/>
    </source>
</evidence>
<protein>
    <submittedName>
        <fullName evidence="1">Uncharacterized protein</fullName>
    </submittedName>
</protein>
<dbReference type="EMBL" id="JAGFBS010000015">
    <property type="protein sequence ID" value="KAG6375227.1"/>
    <property type="molecule type" value="Genomic_DNA"/>
</dbReference>
<organism evidence="1 2">
    <name type="scientific">Boletus reticuloceps</name>
    <dbReference type="NCBI Taxonomy" id="495285"/>
    <lineage>
        <taxon>Eukaryota</taxon>
        <taxon>Fungi</taxon>
        <taxon>Dikarya</taxon>
        <taxon>Basidiomycota</taxon>
        <taxon>Agaricomycotina</taxon>
        <taxon>Agaricomycetes</taxon>
        <taxon>Agaricomycetidae</taxon>
        <taxon>Boletales</taxon>
        <taxon>Boletineae</taxon>
        <taxon>Boletaceae</taxon>
        <taxon>Boletoideae</taxon>
        <taxon>Boletus</taxon>
    </lineage>
</organism>
<dbReference type="OrthoDB" id="10374999at2759"/>
<comment type="caution">
    <text evidence="1">The sequence shown here is derived from an EMBL/GenBank/DDBJ whole genome shotgun (WGS) entry which is preliminary data.</text>
</comment>
<keyword evidence="2" id="KW-1185">Reference proteome</keyword>
<evidence type="ECO:0000313" key="2">
    <source>
        <dbReference type="Proteomes" id="UP000683000"/>
    </source>
</evidence>
<sequence>MIHSSSEATSNSPTPISPFSTYSRLSEAAAALALDPTTPQGLFIKRRKAHVEGGWEAALNDANRSSDPEILERYRQYTNPGETRMAIRSAVQDAIRGSPRVLINTISGRLLDKSEQAAAFESLPLFNELTSSTTTNIDHTRVVRDVGQYYCYAMFSHNWEDNERLFDQVIRTVFYDLEESLTRSLRTPRGSS</sequence>
<proteinExistence type="predicted"/>